<accession>C4XYW1</accession>
<dbReference type="Pfam" id="PF06155">
    <property type="entry name" value="GBBH-like_N"/>
    <property type="match status" value="1"/>
</dbReference>
<dbReference type="InParanoid" id="C4XYW1"/>
<evidence type="ECO:0000256" key="12">
    <source>
        <dbReference type="ARBA" id="ARBA00031778"/>
    </source>
</evidence>
<dbReference type="CDD" id="cd00250">
    <property type="entry name" value="CAS_like"/>
    <property type="match status" value="1"/>
</dbReference>
<dbReference type="VEuPathDB" id="FungiDB:CLUG_01134"/>
<dbReference type="NCBIfam" id="TIGR02410">
    <property type="entry name" value="carnitine_TMLD"/>
    <property type="match status" value="1"/>
</dbReference>
<dbReference type="EC" id="1.14.11.8" evidence="5"/>
<dbReference type="InterPro" id="IPR038492">
    <property type="entry name" value="GBBH-like_N_sf"/>
</dbReference>
<dbReference type="STRING" id="306902.C4XYW1"/>
<evidence type="ECO:0000256" key="3">
    <source>
        <dbReference type="ARBA" id="ARBA00005022"/>
    </source>
</evidence>
<dbReference type="Gene3D" id="3.60.130.10">
    <property type="entry name" value="Clavaminate synthase-like"/>
    <property type="match status" value="1"/>
</dbReference>
<dbReference type="SUPFAM" id="SSF51197">
    <property type="entry name" value="Clavaminate synthase-like"/>
    <property type="match status" value="1"/>
</dbReference>
<sequence>MSRQLFYHIPFFPSNPPNMTGYSFKLNSDSVTVGIDGATTSFHYIWLRDNCRCEECYFDTTKQRLLNSALIDENIRPIECNLADGKLTIVWSQENHKSVYQFYWLRLHAYNPRILPYEFKVKGEKDVLARQYWKTADIKDNMPTVDFNKIMASSDETDSELAIKEWCLKIWKHGFTLIDNVPVTPEDTQKLCEKLMYIRPTHYGGFWDFTSDLGKKDTAYTNFDISAHTDGTYWSDTPGLQLFHLLYHDGTGGTTSLVDAFQCAEQLKQTDPESYELLTRIPVPAHSAGEEKVCIQPDIPQPVFKLDLEGNLIQVRWNQTDRSCMDCWADPTDVPKFYKAIRSWYKIISSPENEIFYQLKPGQCLIFDNWRCFHSRTEFTGKRRLCGAYINRDDFVSRLKLLNLGRHNVLDSI</sequence>
<evidence type="ECO:0000256" key="10">
    <source>
        <dbReference type="ARBA" id="ARBA00023004"/>
    </source>
</evidence>
<evidence type="ECO:0000259" key="18">
    <source>
        <dbReference type="Pfam" id="PF06155"/>
    </source>
</evidence>
<feature type="domain" description="Gamma-butyrobetaine hydroxylase-like N-terminal" evidence="18">
    <location>
        <begin position="36"/>
        <end position="106"/>
    </location>
</feature>
<evidence type="ECO:0000256" key="4">
    <source>
        <dbReference type="ARBA" id="ARBA00008654"/>
    </source>
</evidence>
<dbReference type="UniPathway" id="UPA00118"/>
<evidence type="ECO:0000256" key="11">
    <source>
        <dbReference type="ARBA" id="ARBA00030363"/>
    </source>
</evidence>
<dbReference type="InterPro" id="IPR050411">
    <property type="entry name" value="AlphaKG_dependent_hydroxylases"/>
</dbReference>
<reference evidence="19 20" key="1">
    <citation type="journal article" date="2009" name="Nature">
        <title>Evolution of pathogenicity and sexual reproduction in eight Candida genomes.</title>
        <authorList>
            <person name="Butler G."/>
            <person name="Rasmussen M.D."/>
            <person name="Lin M.F."/>
            <person name="Santos M.A."/>
            <person name="Sakthikumar S."/>
            <person name="Munro C.A."/>
            <person name="Rheinbay E."/>
            <person name="Grabherr M."/>
            <person name="Forche A."/>
            <person name="Reedy J.L."/>
            <person name="Agrafioti I."/>
            <person name="Arnaud M.B."/>
            <person name="Bates S."/>
            <person name="Brown A.J."/>
            <person name="Brunke S."/>
            <person name="Costanzo M.C."/>
            <person name="Fitzpatrick D.A."/>
            <person name="de Groot P.W."/>
            <person name="Harris D."/>
            <person name="Hoyer L.L."/>
            <person name="Hube B."/>
            <person name="Klis F.M."/>
            <person name="Kodira C."/>
            <person name="Lennard N."/>
            <person name="Logue M.E."/>
            <person name="Martin R."/>
            <person name="Neiman A.M."/>
            <person name="Nikolaou E."/>
            <person name="Quail M.A."/>
            <person name="Quinn J."/>
            <person name="Santos M.C."/>
            <person name="Schmitzberger F.F."/>
            <person name="Sherlock G."/>
            <person name="Shah P."/>
            <person name="Silverstein K.A."/>
            <person name="Skrzypek M.S."/>
            <person name="Soll D."/>
            <person name="Staggs R."/>
            <person name="Stansfield I."/>
            <person name="Stumpf M.P."/>
            <person name="Sudbery P.E."/>
            <person name="Srikantha T."/>
            <person name="Zeng Q."/>
            <person name="Berman J."/>
            <person name="Berriman M."/>
            <person name="Heitman J."/>
            <person name="Gow N.A."/>
            <person name="Lorenz M.C."/>
            <person name="Birren B.W."/>
            <person name="Kellis M."/>
            <person name="Cuomo C.A."/>
        </authorList>
    </citation>
    <scope>NUCLEOTIDE SEQUENCE [LARGE SCALE GENOMIC DNA]</scope>
    <source>
        <strain evidence="19 20">ATCC 42720</strain>
    </source>
</reference>
<dbReference type="HOGENOM" id="CLU_021859_2_2_1"/>
<feature type="domain" description="TauD/TfdA-like" evidence="17">
    <location>
        <begin position="162"/>
        <end position="389"/>
    </location>
</feature>
<comment type="pathway">
    <text evidence="3">Amine and polyamine biosynthesis; carnitine biosynthesis.</text>
</comment>
<keyword evidence="9" id="KW-0560">Oxidoreductase</keyword>
<organism evidence="19 20">
    <name type="scientific">Clavispora lusitaniae (strain ATCC 42720)</name>
    <name type="common">Yeast</name>
    <name type="synonym">Candida lusitaniae</name>
    <dbReference type="NCBI Taxonomy" id="306902"/>
    <lineage>
        <taxon>Eukaryota</taxon>
        <taxon>Fungi</taxon>
        <taxon>Dikarya</taxon>
        <taxon>Ascomycota</taxon>
        <taxon>Saccharomycotina</taxon>
        <taxon>Pichiomycetes</taxon>
        <taxon>Metschnikowiaceae</taxon>
        <taxon>Clavispora</taxon>
    </lineage>
</organism>
<evidence type="ECO:0000259" key="17">
    <source>
        <dbReference type="Pfam" id="PF02668"/>
    </source>
</evidence>
<gene>
    <name evidence="19" type="ORF">CLUG_01134</name>
</gene>
<comment type="similarity">
    <text evidence="4">Belongs to the gamma-BBH/TMLD family.</text>
</comment>
<dbReference type="GO" id="GO:0005739">
    <property type="term" value="C:mitochondrion"/>
    <property type="evidence" value="ECO:0007669"/>
    <property type="project" value="TreeGrafter"/>
</dbReference>
<evidence type="ECO:0000313" key="20">
    <source>
        <dbReference type="Proteomes" id="UP000007703"/>
    </source>
</evidence>
<dbReference type="InterPro" id="IPR010376">
    <property type="entry name" value="GBBH-like_N"/>
</dbReference>
<proteinExistence type="inferred from homology"/>
<comment type="catalytic activity">
    <reaction evidence="15">
        <text>N(6),N(6),N(6)-trimethyl-L-lysine + 2-oxoglutarate + O2 = (3S)-3-hydroxy-N(6),N(6),N(6)-trimethyl-L-lysine + succinate + CO2</text>
        <dbReference type="Rhea" id="RHEA:14181"/>
        <dbReference type="ChEBI" id="CHEBI:15379"/>
        <dbReference type="ChEBI" id="CHEBI:16526"/>
        <dbReference type="ChEBI" id="CHEBI:16810"/>
        <dbReference type="ChEBI" id="CHEBI:30031"/>
        <dbReference type="ChEBI" id="CHEBI:58100"/>
        <dbReference type="ChEBI" id="CHEBI:141499"/>
        <dbReference type="EC" id="1.14.11.8"/>
    </reaction>
</comment>
<keyword evidence="10" id="KW-0408">Iron</keyword>
<evidence type="ECO:0000256" key="5">
    <source>
        <dbReference type="ARBA" id="ARBA00012267"/>
    </source>
</evidence>
<dbReference type="InterPro" id="IPR042098">
    <property type="entry name" value="TauD-like_sf"/>
</dbReference>
<dbReference type="AlphaFoldDB" id="C4XYW1"/>
<dbReference type="Gene3D" id="3.30.2020.30">
    <property type="match status" value="1"/>
</dbReference>
<dbReference type="Proteomes" id="UP000007703">
    <property type="component" value="Unassembled WGS sequence"/>
</dbReference>
<evidence type="ECO:0000256" key="14">
    <source>
        <dbReference type="ARBA" id="ARBA00046008"/>
    </source>
</evidence>
<evidence type="ECO:0000256" key="7">
    <source>
        <dbReference type="ARBA" id="ARBA00022873"/>
    </source>
</evidence>
<dbReference type="PANTHER" id="PTHR10696">
    <property type="entry name" value="GAMMA-BUTYROBETAINE HYDROXYLASE-RELATED"/>
    <property type="match status" value="1"/>
</dbReference>
<evidence type="ECO:0000256" key="15">
    <source>
        <dbReference type="ARBA" id="ARBA00049334"/>
    </source>
</evidence>
<dbReference type="GO" id="GO:0050353">
    <property type="term" value="F:trimethyllysine dioxygenase activity"/>
    <property type="evidence" value="ECO:0007669"/>
    <property type="project" value="UniProtKB-EC"/>
</dbReference>
<evidence type="ECO:0000256" key="6">
    <source>
        <dbReference type="ARBA" id="ARBA00022723"/>
    </source>
</evidence>
<dbReference type="Pfam" id="PF02668">
    <property type="entry name" value="TauD"/>
    <property type="match status" value="1"/>
</dbReference>
<dbReference type="GO" id="GO:0005506">
    <property type="term" value="F:iron ion binding"/>
    <property type="evidence" value="ECO:0007669"/>
    <property type="project" value="InterPro"/>
</dbReference>
<dbReference type="FunFam" id="3.60.130.10:FF:000001">
    <property type="entry name" value="Trimethyllysine dioxygenase, mitochondrial"/>
    <property type="match status" value="1"/>
</dbReference>
<comment type="cofactor">
    <cofactor evidence="2">
        <name>L-ascorbate</name>
        <dbReference type="ChEBI" id="CHEBI:38290"/>
    </cofactor>
</comment>
<evidence type="ECO:0000256" key="13">
    <source>
        <dbReference type="ARBA" id="ARBA00032283"/>
    </source>
</evidence>
<evidence type="ECO:0000256" key="2">
    <source>
        <dbReference type="ARBA" id="ARBA00001961"/>
    </source>
</evidence>
<dbReference type="GO" id="GO:0045329">
    <property type="term" value="P:carnitine biosynthetic process"/>
    <property type="evidence" value="ECO:0007669"/>
    <property type="project" value="UniProtKB-UniPathway"/>
</dbReference>
<keyword evidence="8" id="KW-0223">Dioxygenase</keyword>
<dbReference type="KEGG" id="clu:CLUG_01134"/>
<name>C4XYW1_CLAL4</name>
<evidence type="ECO:0000256" key="9">
    <source>
        <dbReference type="ARBA" id="ARBA00023002"/>
    </source>
</evidence>
<dbReference type="OrthoDB" id="408743at2759"/>
<dbReference type="FunFam" id="3.30.2020.30:FF:000002">
    <property type="entry name" value="Putative gamma-butyrobetaine dioxygenase"/>
    <property type="match status" value="1"/>
</dbReference>
<comment type="cofactor">
    <cofactor evidence="1">
        <name>Fe(2+)</name>
        <dbReference type="ChEBI" id="CHEBI:29033"/>
    </cofactor>
</comment>
<protein>
    <recommendedName>
        <fullName evidence="16">Trimethyllysine dioxygenase</fullName>
        <ecNumber evidence="5">1.14.11.8</ecNumber>
    </recommendedName>
    <alternativeName>
        <fullName evidence="12">Epsilon-trimethyllysine 2-oxoglutarate dioxygenase</fullName>
    </alternativeName>
    <alternativeName>
        <fullName evidence="11">TML hydroxylase</fullName>
    </alternativeName>
    <alternativeName>
        <fullName evidence="13">TML-alpha-ketoglutarate dioxygenase</fullName>
    </alternativeName>
</protein>
<evidence type="ECO:0000256" key="1">
    <source>
        <dbReference type="ARBA" id="ARBA00001954"/>
    </source>
</evidence>
<dbReference type="InterPro" id="IPR003819">
    <property type="entry name" value="TauD/TfdA-like"/>
</dbReference>
<dbReference type="GeneID" id="8500245"/>
<evidence type="ECO:0000313" key="19">
    <source>
        <dbReference type="EMBL" id="EEQ37011.1"/>
    </source>
</evidence>
<dbReference type="PANTHER" id="PTHR10696:SF51">
    <property type="entry name" value="TRIMETHYLLYSINE DIOXYGENASE, MITOCHONDRIAL"/>
    <property type="match status" value="1"/>
</dbReference>
<keyword evidence="6" id="KW-0479">Metal-binding</keyword>
<comment type="function">
    <text evidence="14">Converts trimethyllysine (TML) into hydroxytrimethyllysine (HTML).</text>
</comment>
<dbReference type="OMA" id="EKVCIQP"/>
<dbReference type="InterPro" id="IPR012776">
    <property type="entry name" value="Trimethyllysine_dOase"/>
</dbReference>
<evidence type="ECO:0000256" key="8">
    <source>
        <dbReference type="ARBA" id="ARBA00022964"/>
    </source>
</evidence>
<dbReference type="EMBL" id="CH408076">
    <property type="protein sequence ID" value="EEQ37011.1"/>
    <property type="molecule type" value="Genomic_DNA"/>
</dbReference>
<keyword evidence="7" id="KW-0124">Carnitine biosynthesis</keyword>
<evidence type="ECO:0000256" key="16">
    <source>
        <dbReference type="ARBA" id="ARBA00071191"/>
    </source>
</evidence>